<proteinExistence type="predicted"/>
<reference evidence="1 2" key="1">
    <citation type="submission" date="2019-03" db="EMBL/GenBank/DDBJ databases">
        <title>First draft genome of Liparis tanakae, snailfish: a comprehensive survey of snailfish specific genes.</title>
        <authorList>
            <person name="Kim W."/>
            <person name="Song I."/>
            <person name="Jeong J.-H."/>
            <person name="Kim D."/>
            <person name="Kim S."/>
            <person name="Ryu S."/>
            <person name="Song J.Y."/>
            <person name="Lee S.K."/>
        </authorList>
    </citation>
    <scope>NUCLEOTIDE SEQUENCE [LARGE SCALE GENOMIC DNA]</scope>
    <source>
        <tissue evidence="1">Muscle</tissue>
    </source>
</reference>
<dbReference type="Proteomes" id="UP000314294">
    <property type="component" value="Unassembled WGS sequence"/>
</dbReference>
<name>A0A4Z2IEN6_9TELE</name>
<keyword evidence="2" id="KW-1185">Reference proteome</keyword>
<evidence type="ECO:0000313" key="1">
    <source>
        <dbReference type="EMBL" id="TNN76448.1"/>
    </source>
</evidence>
<organism evidence="1 2">
    <name type="scientific">Liparis tanakae</name>
    <name type="common">Tanaka's snailfish</name>
    <dbReference type="NCBI Taxonomy" id="230148"/>
    <lineage>
        <taxon>Eukaryota</taxon>
        <taxon>Metazoa</taxon>
        <taxon>Chordata</taxon>
        <taxon>Craniata</taxon>
        <taxon>Vertebrata</taxon>
        <taxon>Euteleostomi</taxon>
        <taxon>Actinopterygii</taxon>
        <taxon>Neopterygii</taxon>
        <taxon>Teleostei</taxon>
        <taxon>Neoteleostei</taxon>
        <taxon>Acanthomorphata</taxon>
        <taxon>Eupercaria</taxon>
        <taxon>Perciformes</taxon>
        <taxon>Cottioidei</taxon>
        <taxon>Cottales</taxon>
        <taxon>Liparidae</taxon>
        <taxon>Liparis</taxon>
    </lineage>
</organism>
<dbReference type="EMBL" id="SRLO01000093">
    <property type="protein sequence ID" value="TNN76448.1"/>
    <property type="molecule type" value="Genomic_DNA"/>
</dbReference>
<comment type="caution">
    <text evidence="1">The sequence shown here is derived from an EMBL/GenBank/DDBJ whole genome shotgun (WGS) entry which is preliminary data.</text>
</comment>
<dbReference type="AlphaFoldDB" id="A0A4Z2IEN6"/>
<gene>
    <name evidence="1" type="ORF">EYF80_013313</name>
</gene>
<accession>A0A4Z2IEN6</accession>
<protein>
    <submittedName>
        <fullName evidence="1">Uncharacterized protein</fullName>
    </submittedName>
</protein>
<evidence type="ECO:0000313" key="2">
    <source>
        <dbReference type="Proteomes" id="UP000314294"/>
    </source>
</evidence>
<sequence>MKTRESAMLNTILGQKAPPLPRGAAGRCTPPPLLPSPALVPGKLVGRLPAVIRSCRSPVRLTGQRRASPSFCPDLCGRLQGPHLLDIPPPQSSPGLAGGHLSVAAVVLQATPLLAQENPWQRGGGAVLTPKLLHGAQSLRALVTTTS</sequence>